<dbReference type="PANTHER" id="PTHR32305:SF15">
    <property type="entry name" value="PROTEIN RHSA-RELATED"/>
    <property type="match status" value="1"/>
</dbReference>
<dbReference type="InterPro" id="IPR050708">
    <property type="entry name" value="T6SS_VgrG/RHS"/>
</dbReference>
<gene>
    <name evidence="2" type="ORF">DDR33_21790</name>
</gene>
<protein>
    <recommendedName>
        <fullName evidence="4">RHS repeat-associated core domain-containing protein</fullName>
    </recommendedName>
</protein>
<feature type="region of interest" description="Disordered" evidence="1">
    <location>
        <begin position="73"/>
        <end position="106"/>
    </location>
</feature>
<dbReference type="RefSeq" id="WP_146198826.1">
    <property type="nucleotide sequence ID" value="NZ_QEAS01000024.1"/>
</dbReference>
<evidence type="ECO:0000313" key="2">
    <source>
        <dbReference type="EMBL" id="PWG78463.1"/>
    </source>
</evidence>
<proteinExistence type="predicted"/>
<dbReference type="InterPro" id="IPR022385">
    <property type="entry name" value="Rhs_assc_core"/>
</dbReference>
<organism evidence="2 3">
    <name type="scientific">Pararcticibacter amylolyticus</name>
    <dbReference type="NCBI Taxonomy" id="2173175"/>
    <lineage>
        <taxon>Bacteria</taxon>
        <taxon>Pseudomonadati</taxon>
        <taxon>Bacteroidota</taxon>
        <taxon>Sphingobacteriia</taxon>
        <taxon>Sphingobacteriales</taxon>
        <taxon>Sphingobacteriaceae</taxon>
        <taxon>Pararcticibacter</taxon>
    </lineage>
</organism>
<comment type="caution">
    <text evidence="2">The sequence shown here is derived from an EMBL/GenBank/DDBJ whole genome shotgun (WGS) entry which is preliminary data.</text>
</comment>
<sequence>PASSGFPQEKQSYDYTYDKLNRLELAAYTTPGKTGYFNEQLSYDKAGNIQSLERTSNGTGKTDQLTYSYGESGQSNQLASLTDGSSSNEGQPAGTTNYTYDDNGNLASDSKKQLTINYNELNLPKTVTQAGSNQTITYLYDASGRKLRKEATGGNRDYIGGIEYGNDGQIEFIQTEEGRAVKSGESYSYEYMLKDHLGNTRAVVKQDGSIIQLSDYYAFGMEMNHNGMTPSPDNKYKYNGKELQTELGMNQYDYGARFYDPVIGRWNVVDPSAEAPEQIHRSPYAYGWNNPIRYNDPDGRCPECEIKVKSPAEGQTYISTGGAKYTYSEGNWNRQGGELETVTVTASSYVQGPYAHANDNSVGFGLYRAGFSASGDYASASGNVAGFTGEAHAKTDGGIDVGASVAVVKGNASIRLGTEDVNAVGAANGSLLSANTGVKGESNLSKNGVTNVNGSAEAGAYVAKGEYTGSINVFGVKLEFTQGGSVGSAHIGASGGAGINVKNRTSTLEGSYNIGLGVGVKQGFKIEIPW</sequence>
<dbReference type="AlphaFoldDB" id="A0A2U2PAS5"/>
<dbReference type="EMBL" id="QEAS01000024">
    <property type="protein sequence ID" value="PWG78463.1"/>
    <property type="molecule type" value="Genomic_DNA"/>
</dbReference>
<evidence type="ECO:0000256" key="1">
    <source>
        <dbReference type="SAM" id="MobiDB-lite"/>
    </source>
</evidence>
<keyword evidence="3" id="KW-1185">Reference proteome</keyword>
<dbReference type="Proteomes" id="UP000245647">
    <property type="component" value="Unassembled WGS sequence"/>
</dbReference>
<evidence type="ECO:0000313" key="3">
    <source>
        <dbReference type="Proteomes" id="UP000245647"/>
    </source>
</evidence>
<dbReference type="Gene3D" id="2.180.10.10">
    <property type="entry name" value="RHS repeat-associated core"/>
    <property type="match status" value="1"/>
</dbReference>
<feature type="non-terminal residue" evidence="2">
    <location>
        <position position="1"/>
    </location>
</feature>
<dbReference type="PANTHER" id="PTHR32305">
    <property type="match status" value="1"/>
</dbReference>
<dbReference type="NCBIfam" id="TIGR03696">
    <property type="entry name" value="Rhs_assc_core"/>
    <property type="match status" value="1"/>
</dbReference>
<reference evidence="2 3" key="1">
    <citation type="submission" date="2018-04" db="EMBL/GenBank/DDBJ databases">
        <title>Pedobacter chongqingensis sp. nov., isolated from a rottenly hemp rope.</title>
        <authorList>
            <person name="Cai Y."/>
        </authorList>
    </citation>
    <scope>NUCLEOTIDE SEQUENCE [LARGE SCALE GENOMIC DNA]</scope>
    <source>
        <strain evidence="2 3">FJ4-8</strain>
    </source>
</reference>
<accession>A0A2U2PAS5</accession>
<name>A0A2U2PAS5_9SPHI</name>
<evidence type="ECO:0008006" key="4">
    <source>
        <dbReference type="Google" id="ProtNLM"/>
    </source>
</evidence>
<dbReference type="OrthoDB" id="1191296at2"/>